<protein>
    <submittedName>
        <fullName evidence="2">Cyclic nucleotide-binding domain-containing protein</fullName>
    </submittedName>
</protein>
<dbReference type="EMBL" id="DVKS01000150">
    <property type="protein sequence ID" value="HIT42142.1"/>
    <property type="molecule type" value="Genomic_DNA"/>
</dbReference>
<sequence>MHTNHEKPEISYFFSGEFREYRNLFAAYCPPPMKMHKGMLLCRHGETKGWMYYLCRGQVKVYVSNYQGNERMVAILGEDSVVGLDCFLGEKTSLMNIECMTDCWIMPLQSSTMEALIRENPDFAVDLTRYYCKVMRQLCFDAENQSISSILIRLSSFRPVHNRFRSNVQ</sequence>
<proteinExistence type="predicted"/>
<dbReference type="PROSITE" id="PS50042">
    <property type="entry name" value="CNMP_BINDING_3"/>
    <property type="match status" value="1"/>
</dbReference>
<dbReference type="CDD" id="cd00038">
    <property type="entry name" value="CAP_ED"/>
    <property type="match status" value="1"/>
</dbReference>
<comment type="caution">
    <text evidence="2">The sequence shown here is derived from an EMBL/GenBank/DDBJ whole genome shotgun (WGS) entry which is preliminary data.</text>
</comment>
<dbReference type="InterPro" id="IPR014710">
    <property type="entry name" value="RmlC-like_jellyroll"/>
</dbReference>
<gene>
    <name evidence="2" type="ORF">IAB60_08630</name>
</gene>
<evidence type="ECO:0000313" key="3">
    <source>
        <dbReference type="Proteomes" id="UP000886860"/>
    </source>
</evidence>
<organism evidence="2 3">
    <name type="scientific">Candidatus Caccovicinus merdipullorum</name>
    <dbReference type="NCBI Taxonomy" id="2840724"/>
    <lineage>
        <taxon>Bacteria</taxon>
        <taxon>Bacillati</taxon>
        <taxon>Bacillota</taxon>
        <taxon>Clostridia</taxon>
        <taxon>Eubacteriales</taxon>
        <taxon>Candidatus Caccovicinus</taxon>
    </lineage>
</organism>
<dbReference type="Gene3D" id="2.60.120.10">
    <property type="entry name" value="Jelly Rolls"/>
    <property type="match status" value="1"/>
</dbReference>
<feature type="domain" description="Cyclic nucleotide-binding" evidence="1">
    <location>
        <begin position="12"/>
        <end position="122"/>
    </location>
</feature>
<dbReference type="InterPro" id="IPR018490">
    <property type="entry name" value="cNMP-bd_dom_sf"/>
</dbReference>
<reference evidence="2" key="2">
    <citation type="journal article" date="2021" name="PeerJ">
        <title>Extensive microbial diversity within the chicken gut microbiome revealed by metagenomics and culture.</title>
        <authorList>
            <person name="Gilroy R."/>
            <person name="Ravi A."/>
            <person name="Getino M."/>
            <person name="Pursley I."/>
            <person name="Horton D.L."/>
            <person name="Alikhan N.F."/>
            <person name="Baker D."/>
            <person name="Gharbi K."/>
            <person name="Hall N."/>
            <person name="Watson M."/>
            <person name="Adriaenssens E.M."/>
            <person name="Foster-Nyarko E."/>
            <person name="Jarju S."/>
            <person name="Secka A."/>
            <person name="Antonio M."/>
            <person name="Oren A."/>
            <person name="Chaudhuri R.R."/>
            <person name="La Ragione R."/>
            <person name="Hildebrand F."/>
            <person name="Pallen M.J."/>
        </authorList>
    </citation>
    <scope>NUCLEOTIDE SEQUENCE</scope>
    <source>
        <strain evidence="2">CHK123-3438</strain>
    </source>
</reference>
<reference evidence="2" key="1">
    <citation type="submission" date="2020-10" db="EMBL/GenBank/DDBJ databases">
        <authorList>
            <person name="Gilroy R."/>
        </authorList>
    </citation>
    <scope>NUCLEOTIDE SEQUENCE</scope>
    <source>
        <strain evidence="2">CHK123-3438</strain>
    </source>
</reference>
<accession>A0A9D1GKG9</accession>
<evidence type="ECO:0000313" key="2">
    <source>
        <dbReference type="EMBL" id="HIT42142.1"/>
    </source>
</evidence>
<dbReference type="AlphaFoldDB" id="A0A9D1GKG9"/>
<name>A0A9D1GKG9_9FIRM</name>
<dbReference type="Pfam" id="PF00027">
    <property type="entry name" value="cNMP_binding"/>
    <property type="match status" value="1"/>
</dbReference>
<evidence type="ECO:0000259" key="1">
    <source>
        <dbReference type="PROSITE" id="PS50042"/>
    </source>
</evidence>
<dbReference type="Proteomes" id="UP000886860">
    <property type="component" value="Unassembled WGS sequence"/>
</dbReference>
<dbReference type="InterPro" id="IPR000595">
    <property type="entry name" value="cNMP-bd_dom"/>
</dbReference>
<dbReference type="SUPFAM" id="SSF51206">
    <property type="entry name" value="cAMP-binding domain-like"/>
    <property type="match status" value="1"/>
</dbReference>